<name>A0A5N1J259_9BACT</name>
<gene>
    <name evidence="4" type="ORF">F0P94_04370</name>
</gene>
<dbReference type="Proteomes" id="UP000326570">
    <property type="component" value="Unassembled WGS sequence"/>
</dbReference>
<evidence type="ECO:0000256" key="2">
    <source>
        <dbReference type="SAM" id="SignalP"/>
    </source>
</evidence>
<dbReference type="InterPro" id="IPR028011">
    <property type="entry name" value="DUF4476"/>
</dbReference>
<proteinExistence type="predicted"/>
<keyword evidence="5" id="KW-1185">Reference proteome</keyword>
<evidence type="ECO:0000313" key="5">
    <source>
        <dbReference type="Proteomes" id="UP000326570"/>
    </source>
</evidence>
<feature type="domain" description="DUF4476" evidence="3">
    <location>
        <begin position="246"/>
        <end position="335"/>
    </location>
</feature>
<protein>
    <submittedName>
        <fullName evidence="4">DUF4476 domain-containing protein</fullName>
    </submittedName>
</protein>
<feature type="compositionally biased region" description="Polar residues" evidence="1">
    <location>
        <begin position="147"/>
        <end position="156"/>
    </location>
</feature>
<dbReference type="EMBL" id="VTWT01000002">
    <property type="protein sequence ID" value="KAA9340669.1"/>
    <property type="molecule type" value="Genomic_DNA"/>
</dbReference>
<reference evidence="4 5" key="1">
    <citation type="submission" date="2019-09" db="EMBL/GenBank/DDBJ databases">
        <title>Genome sequence of Adhaeribacter sp. M2.</title>
        <authorList>
            <person name="Srinivasan S."/>
        </authorList>
    </citation>
    <scope>NUCLEOTIDE SEQUENCE [LARGE SCALE GENOMIC DNA]</scope>
    <source>
        <strain evidence="4 5">M2</strain>
    </source>
</reference>
<sequence length="338" mass="37089">MQKKIVLFLMFLLSSASILKAQFPEDNPYNGVPSHVTVFAKDGDKFWLILNGEKQNEKPAANVKIGNLTSGDYKIKVIFENSKIPSLDDRMYARDYDNNALNVVYEIKKNKKGNAMVMRLVSAEITGKPNPKRPRPQLDGDFDQFDKPQNSNQAGTNPAIPQPVPGQKPGQVPMPVMTTKDNVVEVNDGQVTHQTNMNTGAVTITDNATGKPVFTNNVEVQPANPGKPVPASGAAKPTPAGCSKPMADATFQTQLASIKKQNFSDTKMKVAKTMISKNCLSTNQVTAVLNTLSMESDKVQMAKFAYPYTIDKENYLTITDIFKFSSSTSELTKFLDAQ</sequence>
<evidence type="ECO:0000313" key="4">
    <source>
        <dbReference type="EMBL" id="KAA9340669.1"/>
    </source>
</evidence>
<organism evidence="4 5">
    <name type="scientific">Adhaeribacter soli</name>
    <dbReference type="NCBI Taxonomy" id="2607655"/>
    <lineage>
        <taxon>Bacteria</taxon>
        <taxon>Pseudomonadati</taxon>
        <taxon>Bacteroidota</taxon>
        <taxon>Cytophagia</taxon>
        <taxon>Cytophagales</taxon>
        <taxon>Hymenobacteraceae</taxon>
        <taxon>Adhaeribacter</taxon>
    </lineage>
</organism>
<feature type="region of interest" description="Disordered" evidence="1">
    <location>
        <begin position="125"/>
        <end position="172"/>
    </location>
</feature>
<dbReference type="AlphaFoldDB" id="A0A5N1J259"/>
<feature type="region of interest" description="Disordered" evidence="1">
    <location>
        <begin position="220"/>
        <end position="243"/>
    </location>
</feature>
<evidence type="ECO:0000256" key="1">
    <source>
        <dbReference type="SAM" id="MobiDB-lite"/>
    </source>
</evidence>
<dbReference type="RefSeq" id="WP_150902596.1">
    <property type="nucleotide sequence ID" value="NZ_VTWT01000002.1"/>
</dbReference>
<accession>A0A5N1J259</accession>
<dbReference type="Pfam" id="PF14771">
    <property type="entry name" value="DUF4476"/>
    <property type="match status" value="1"/>
</dbReference>
<keyword evidence="2" id="KW-0732">Signal</keyword>
<evidence type="ECO:0000259" key="3">
    <source>
        <dbReference type="Pfam" id="PF14771"/>
    </source>
</evidence>
<feature type="chain" id="PRO_5024795500" evidence="2">
    <location>
        <begin position="22"/>
        <end position="338"/>
    </location>
</feature>
<comment type="caution">
    <text evidence="4">The sequence shown here is derived from an EMBL/GenBank/DDBJ whole genome shotgun (WGS) entry which is preliminary data.</text>
</comment>
<feature type="signal peptide" evidence="2">
    <location>
        <begin position="1"/>
        <end position="21"/>
    </location>
</feature>